<dbReference type="SUPFAM" id="SSF55021">
    <property type="entry name" value="ACT-like"/>
    <property type="match status" value="1"/>
</dbReference>
<sequence length="146" mass="15450">MNITLKALSGTFQVARWKPAAITQLWSQLLPLTEPKQDPSLFSLNVTSTETSLVCSTSLTLPSAGPESPVAIESGYAAFVVEGTLDFALVGILAAITSSLAEAKISVFAVSTYDTDYILVKEDKLAGAIEAWTRSNVQGVAIRVVS</sequence>
<comment type="caution">
    <text evidence="2">The sequence shown here is derived from an EMBL/GenBank/DDBJ whole genome shotgun (WGS) entry which is preliminary data.</text>
</comment>
<dbReference type="InterPro" id="IPR045865">
    <property type="entry name" value="ACT-like_dom_sf"/>
</dbReference>
<gene>
    <name evidence="2" type="ORF">CcCBS67573_g09176</name>
</gene>
<dbReference type="InterPro" id="IPR051719">
    <property type="entry name" value="CASTOR_mTORC1"/>
</dbReference>
<dbReference type="EMBL" id="QEAP01000743">
    <property type="protein sequence ID" value="TPX58265.1"/>
    <property type="molecule type" value="Genomic_DNA"/>
</dbReference>
<dbReference type="PANTHER" id="PTHR31131:SF6">
    <property type="entry name" value="CASTOR ACT DOMAIN-CONTAINING PROTEIN"/>
    <property type="match status" value="1"/>
</dbReference>
<dbReference type="Proteomes" id="UP000320333">
    <property type="component" value="Unassembled WGS sequence"/>
</dbReference>
<keyword evidence="3" id="KW-1185">Reference proteome</keyword>
<evidence type="ECO:0000259" key="1">
    <source>
        <dbReference type="Pfam" id="PF13840"/>
    </source>
</evidence>
<evidence type="ECO:0000313" key="2">
    <source>
        <dbReference type="EMBL" id="TPX58265.1"/>
    </source>
</evidence>
<dbReference type="Gene3D" id="3.30.2130.10">
    <property type="entry name" value="VC0802-like"/>
    <property type="match status" value="1"/>
</dbReference>
<name>A0A507E4Q1_9FUNG</name>
<proteinExistence type="predicted"/>
<dbReference type="AlphaFoldDB" id="A0A507E4Q1"/>
<dbReference type="Pfam" id="PF13840">
    <property type="entry name" value="ACT_7"/>
    <property type="match status" value="1"/>
</dbReference>
<dbReference type="GO" id="GO:0006520">
    <property type="term" value="P:amino acid metabolic process"/>
    <property type="evidence" value="ECO:0007669"/>
    <property type="project" value="UniProtKB-ARBA"/>
</dbReference>
<protein>
    <recommendedName>
        <fullName evidence="1">CASTOR ACT domain-containing protein</fullName>
    </recommendedName>
</protein>
<accession>A0A507E4Q1</accession>
<feature type="domain" description="CASTOR ACT" evidence="1">
    <location>
        <begin position="72"/>
        <end position="131"/>
    </location>
</feature>
<evidence type="ECO:0000313" key="3">
    <source>
        <dbReference type="Proteomes" id="UP000320333"/>
    </source>
</evidence>
<dbReference type="InterPro" id="IPR027795">
    <property type="entry name" value="CASTOR_ACT_dom"/>
</dbReference>
<dbReference type="GO" id="GO:0046394">
    <property type="term" value="P:carboxylic acid biosynthetic process"/>
    <property type="evidence" value="ECO:0007669"/>
    <property type="project" value="UniProtKB-ARBA"/>
</dbReference>
<dbReference type="PANTHER" id="PTHR31131">
    <property type="entry name" value="CHROMOSOME 1, WHOLE GENOME SHOTGUN SEQUENCE"/>
    <property type="match status" value="1"/>
</dbReference>
<organism evidence="2 3">
    <name type="scientific">Chytriomyces confervae</name>
    <dbReference type="NCBI Taxonomy" id="246404"/>
    <lineage>
        <taxon>Eukaryota</taxon>
        <taxon>Fungi</taxon>
        <taxon>Fungi incertae sedis</taxon>
        <taxon>Chytridiomycota</taxon>
        <taxon>Chytridiomycota incertae sedis</taxon>
        <taxon>Chytridiomycetes</taxon>
        <taxon>Chytridiales</taxon>
        <taxon>Chytriomycetaceae</taxon>
        <taxon>Chytriomyces</taxon>
    </lineage>
</organism>
<reference evidence="2 3" key="1">
    <citation type="journal article" date="2019" name="Sci. Rep.">
        <title>Comparative genomics of chytrid fungi reveal insights into the obligate biotrophic and pathogenic lifestyle of Synchytrium endobioticum.</title>
        <authorList>
            <person name="van de Vossenberg B.T.L.H."/>
            <person name="Warris S."/>
            <person name="Nguyen H.D.T."/>
            <person name="van Gent-Pelzer M.P.E."/>
            <person name="Joly D.L."/>
            <person name="van de Geest H.C."/>
            <person name="Bonants P.J.M."/>
            <person name="Smith D.S."/>
            <person name="Levesque C.A."/>
            <person name="van der Lee T.A.J."/>
        </authorList>
    </citation>
    <scope>NUCLEOTIDE SEQUENCE [LARGE SCALE GENOMIC DNA]</scope>
    <source>
        <strain evidence="2 3">CBS 675.73</strain>
    </source>
</reference>
<dbReference type="OrthoDB" id="58529at2759"/>